<dbReference type="Proteomes" id="UP000235547">
    <property type="component" value="Unassembled WGS sequence"/>
</dbReference>
<feature type="region of interest" description="Disordered" evidence="4">
    <location>
        <begin position="166"/>
        <end position="274"/>
    </location>
</feature>
<gene>
    <name evidence="6" type="ORF">C1H70_15155</name>
</gene>
<dbReference type="GO" id="GO:0034057">
    <property type="term" value="F:RNA strand-exchange activity"/>
    <property type="evidence" value="ECO:0007669"/>
    <property type="project" value="InterPro"/>
</dbReference>
<keyword evidence="3" id="KW-0143">Chaperone</keyword>
<keyword evidence="1" id="KW-0963">Cytoplasm</keyword>
<dbReference type="GO" id="GO:0010608">
    <property type="term" value="P:post-transcriptional regulation of gene expression"/>
    <property type="evidence" value="ECO:0007669"/>
    <property type="project" value="InterPro"/>
</dbReference>
<feature type="region of interest" description="Disordered" evidence="4">
    <location>
        <begin position="1"/>
        <end position="94"/>
    </location>
</feature>
<dbReference type="SMART" id="SM00945">
    <property type="entry name" value="ProQ"/>
    <property type="match status" value="1"/>
</dbReference>
<evidence type="ECO:0000313" key="7">
    <source>
        <dbReference type="Proteomes" id="UP000235547"/>
    </source>
</evidence>
<dbReference type="GO" id="GO:0033592">
    <property type="term" value="F:RNA strand annealing activity"/>
    <property type="evidence" value="ECO:0007669"/>
    <property type="project" value="InterPro"/>
</dbReference>
<feature type="compositionally biased region" description="Basic and acidic residues" evidence="4">
    <location>
        <begin position="175"/>
        <end position="193"/>
    </location>
</feature>
<evidence type="ECO:0000256" key="4">
    <source>
        <dbReference type="SAM" id="MobiDB-lite"/>
    </source>
</evidence>
<evidence type="ECO:0000256" key="1">
    <source>
        <dbReference type="ARBA" id="ARBA00022490"/>
    </source>
</evidence>
<evidence type="ECO:0000256" key="2">
    <source>
        <dbReference type="ARBA" id="ARBA00022884"/>
    </source>
</evidence>
<dbReference type="Gene3D" id="1.10.1710.10">
    <property type="entry name" value="ProQ/FinO domain"/>
    <property type="match status" value="1"/>
</dbReference>
<feature type="domain" description="ProQ/FinO" evidence="5">
    <location>
        <begin position="91"/>
        <end position="200"/>
    </location>
</feature>
<dbReference type="PANTHER" id="PTHR38106">
    <property type="entry name" value="RNA CHAPERONE PROQ"/>
    <property type="match status" value="1"/>
</dbReference>
<comment type="caution">
    <text evidence="6">The sequence shown here is derived from an EMBL/GenBank/DDBJ whole genome shotgun (WGS) entry which is preliminary data.</text>
</comment>
<dbReference type="AlphaFoldDB" id="A0A2N7UDY7"/>
<reference evidence="6 7" key="1">
    <citation type="submission" date="2018-01" db="EMBL/GenBank/DDBJ databases">
        <title>Halomonas endophytica sp. nov., isolated from storage liquid in the stems of Populus euphratica.</title>
        <authorList>
            <person name="Chen C."/>
        </authorList>
    </citation>
    <scope>NUCLEOTIDE SEQUENCE [LARGE SCALE GENOMIC DNA]</scope>
    <source>
        <strain evidence="6 7">BZ-SZ-XJ27</strain>
    </source>
</reference>
<evidence type="ECO:0000256" key="3">
    <source>
        <dbReference type="ARBA" id="ARBA00023186"/>
    </source>
</evidence>
<evidence type="ECO:0000313" key="6">
    <source>
        <dbReference type="EMBL" id="PMR78637.1"/>
    </source>
</evidence>
<dbReference type="InterPro" id="IPR023529">
    <property type="entry name" value="ProQ"/>
</dbReference>
<organism evidence="6 7">
    <name type="scientific">Halomonas urumqiensis</name>
    <dbReference type="NCBI Taxonomy" id="1684789"/>
    <lineage>
        <taxon>Bacteria</taxon>
        <taxon>Pseudomonadati</taxon>
        <taxon>Pseudomonadota</taxon>
        <taxon>Gammaproteobacteria</taxon>
        <taxon>Oceanospirillales</taxon>
        <taxon>Halomonadaceae</taxon>
        <taxon>Halomonas</taxon>
    </lineage>
</organism>
<evidence type="ECO:0000259" key="5">
    <source>
        <dbReference type="SMART" id="SM00945"/>
    </source>
</evidence>
<feature type="compositionally biased region" description="Basic and acidic residues" evidence="4">
    <location>
        <begin position="1"/>
        <end position="26"/>
    </location>
</feature>
<dbReference type="SUPFAM" id="SSF48657">
    <property type="entry name" value="FinO-like"/>
    <property type="match status" value="1"/>
</dbReference>
<dbReference type="OrthoDB" id="8421419at2"/>
<name>A0A2N7UDY7_9GAMM</name>
<dbReference type="GO" id="GO:0005829">
    <property type="term" value="C:cytosol"/>
    <property type="evidence" value="ECO:0007669"/>
    <property type="project" value="TreeGrafter"/>
</dbReference>
<keyword evidence="7" id="KW-1185">Reference proteome</keyword>
<dbReference type="EMBL" id="PNRG01000033">
    <property type="protein sequence ID" value="PMR78637.1"/>
    <property type="molecule type" value="Genomic_DNA"/>
</dbReference>
<accession>A0A2N7UDY7</accession>
<dbReference type="Pfam" id="PF04352">
    <property type="entry name" value="ProQ"/>
    <property type="match status" value="1"/>
</dbReference>
<dbReference type="InterPro" id="IPR036442">
    <property type="entry name" value="ProQ/FinO_sf"/>
</dbReference>
<feature type="compositionally biased region" description="Low complexity" evidence="4">
    <location>
        <begin position="41"/>
        <end position="52"/>
    </location>
</feature>
<sequence length="274" mass="29211">MGRRPPAEHAKLRVADDAKAKAKAPDEAAQSDPAHNDLARSESAQQQAASKASRPDASASQNRSADPFVTSQATESPAASTQPGQNDLPIGDAPSPQALLAEWYQRYGNAFFKGHTRPLKVGIHEELSALEPWPEKLVKRALACYVNLPRYLKAVREGAERIDLQGKPAGSVDSKAAEHARKKLDRLQSERRKPGTGHKPIGQKSGGQKPGSGPQANPGPAKNQPRKSGPSKQEPVMQEPAPASDITSQGGAHQATPATLEEKLSALLAKHNQQ</sequence>
<keyword evidence="2" id="KW-0694">RNA-binding</keyword>
<protein>
    <submittedName>
        <fullName evidence="6">ABC transporter substrate-binding protein</fullName>
    </submittedName>
</protein>
<feature type="compositionally biased region" description="Polar residues" evidence="4">
    <location>
        <begin position="58"/>
        <end position="85"/>
    </location>
</feature>
<proteinExistence type="predicted"/>
<dbReference type="PANTHER" id="PTHR38106:SF1">
    <property type="entry name" value="RNA CHAPERONE PROQ"/>
    <property type="match status" value="1"/>
</dbReference>
<dbReference type="InterPro" id="IPR016103">
    <property type="entry name" value="ProQ/FinO"/>
</dbReference>